<dbReference type="SMART" id="SM00086">
    <property type="entry name" value="PAC"/>
    <property type="match status" value="1"/>
</dbReference>
<dbReference type="CDD" id="cd00082">
    <property type="entry name" value="HisKA"/>
    <property type="match status" value="1"/>
</dbReference>
<evidence type="ECO:0000256" key="2">
    <source>
        <dbReference type="ARBA" id="ARBA00012438"/>
    </source>
</evidence>
<evidence type="ECO:0000259" key="11">
    <source>
        <dbReference type="PROSITE" id="PS50109"/>
    </source>
</evidence>
<reference evidence="14 15" key="1">
    <citation type="submission" date="2019-02" db="EMBL/GenBank/DDBJ databases">
        <title>Deep-cultivation of Planctomycetes and their phenomic and genomic characterization uncovers novel biology.</title>
        <authorList>
            <person name="Wiegand S."/>
            <person name="Jogler M."/>
            <person name="Boedeker C."/>
            <person name="Pinto D."/>
            <person name="Vollmers J."/>
            <person name="Rivas-Marin E."/>
            <person name="Kohn T."/>
            <person name="Peeters S.H."/>
            <person name="Heuer A."/>
            <person name="Rast P."/>
            <person name="Oberbeckmann S."/>
            <person name="Bunk B."/>
            <person name="Jeske O."/>
            <person name="Meyerdierks A."/>
            <person name="Storesund J.E."/>
            <person name="Kallscheuer N."/>
            <person name="Luecker S."/>
            <person name="Lage O.M."/>
            <person name="Pohl T."/>
            <person name="Merkel B.J."/>
            <person name="Hornburger P."/>
            <person name="Mueller R.-W."/>
            <person name="Bruemmer F."/>
            <person name="Labrenz M."/>
            <person name="Spormann A.M."/>
            <person name="Op den Camp H."/>
            <person name="Overmann J."/>
            <person name="Amann R."/>
            <person name="Jetten M.S.M."/>
            <person name="Mascher T."/>
            <person name="Medema M.H."/>
            <person name="Devos D.P."/>
            <person name="Kaster A.-K."/>
            <person name="Ovreas L."/>
            <person name="Rohde M."/>
            <person name="Galperin M.Y."/>
            <person name="Jogler C."/>
        </authorList>
    </citation>
    <scope>NUCLEOTIDE SEQUENCE [LARGE SCALE GENOMIC DNA]</scope>
    <source>
        <strain evidence="14 15">ETA_A8</strain>
    </source>
</reference>
<keyword evidence="7" id="KW-0067">ATP-binding</keyword>
<dbReference type="GO" id="GO:0005524">
    <property type="term" value="F:ATP binding"/>
    <property type="evidence" value="ECO:0007669"/>
    <property type="project" value="UniProtKB-KW"/>
</dbReference>
<evidence type="ECO:0000259" key="12">
    <source>
        <dbReference type="PROSITE" id="PS50112"/>
    </source>
</evidence>
<dbReference type="KEGG" id="aagg:ETAA8_14470"/>
<dbReference type="AlphaFoldDB" id="A0A517Y7Z9"/>
<dbReference type="InterPro" id="IPR001610">
    <property type="entry name" value="PAC"/>
</dbReference>
<dbReference type="CDD" id="cd00130">
    <property type="entry name" value="PAS"/>
    <property type="match status" value="1"/>
</dbReference>
<comment type="catalytic activity">
    <reaction evidence="1">
        <text>ATP + protein L-histidine = ADP + protein N-phospho-L-histidine.</text>
        <dbReference type="EC" id="2.7.13.3"/>
    </reaction>
</comment>
<keyword evidence="8" id="KW-0902">Two-component regulatory system</keyword>
<keyword evidence="9" id="KW-0175">Coiled coil</keyword>
<feature type="domain" description="PAS" evidence="12">
    <location>
        <begin position="205"/>
        <end position="275"/>
    </location>
</feature>
<feature type="region of interest" description="Disordered" evidence="10">
    <location>
        <begin position="1"/>
        <end position="21"/>
    </location>
</feature>
<keyword evidence="6" id="KW-0418">Kinase</keyword>
<dbReference type="RefSeq" id="WP_145086821.1">
    <property type="nucleotide sequence ID" value="NZ_CP036274.1"/>
</dbReference>
<dbReference type="PROSITE" id="PS50113">
    <property type="entry name" value="PAC"/>
    <property type="match status" value="1"/>
</dbReference>
<keyword evidence="3" id="KW-0597">Phosphoprotein</keyword>
<name>A0A517Y7Z9_9BACT</name>
<evidence type="ECO:0000256" key="8">
    <source>
        <dbReference type="ARBA" id="ARBA00023012"/>
    </source>
</evidence>
<evidence type="ECO:0000256" key="7">
    <source>
        <dbReference type="ARBA" id="ARBA00022840"/>
    </source>
</evidence>
<dbReference type="PROSITE" id="PS50109">
    <property type="entry name" value="HIS_KIN"/>
    <property type="match status" value="1"/>
</dbReference>
<dbReference type="InterPro" id="IPR013655">
    <property type="entry name" value="PAS_fold_3"/>
</dbReference>
<dbReference type="SUPFAM" id="SSF55785">
    <property type="entry name" value="PYP-like sensor domain (PAS domain)"/>
    <property type="match status" value="2"/>
</dbReference>
<dbReference type="PROSITE" id="PS50112">
    <property type="entry name" value="PAS"/>
    <property type="match status" value="1"/>
</dbReference>
<dbReference type="Gene3D" id="1.10.287.130">
    <property type="match status" value="1"/>
</dbReference>
<dbReference type="Pfam" id="PF00512">
    <property type="entry name" value="HisKA"/>
    <property type="match status" value="1"/>
</dbReference>
<dbReference type="PANTHER" id="PTHR43065:SF10">
    <property type="entry name" value="PEROXIDE STRESS-ACTIVATED HISTIDINE KINASE MAK3"/>
    <property type="match status" value="1"/>
</dbReference>
<keyword evidence="4 14" id="KW-0808">Transferase</keyword>
<dbReference type="InterPro" id="IPR000700">
    <property type="entry name" value="PAS-assoc_C"/>
</dbReference>
<proteinExistence type="predicted"/>
<dbReference type="InterPro" id="IPR035965">
    <property type="entry name" value="PAS-like_dom_sf"/>
</dbReference>
<dbReference type="OrthoDB" id="290376at2"/>
<evidence type="ECO:0000256" key="4">
    <source>
        <dbReference type="ARBA" id="ARBA00022679"/>
    </source>
</evidence>
<evidence type="ECO:0000256" key="9">
    <source>
        <dbReference type="SAM" id="Coils"/>
    </source>
</evidence>
<dbReference type="InterPro" id="IPR003661">
    <property type="entry name" value="HisK_dim/P_dom"/>
</dbReference>
<gene>
    <name evidence="14" type="primary">fixL_2</name>
    <name evidence="14" type="ORF">ETAA8_14470</name>
</gene>
<dbReference type="InterPro" id="IPR036097">
    <property type="entry name" value="HisK_dim/P_sf"/>
</dbReference>
<dbReference type="InterPro" id="IPR005467">
    <property type="entry name" value="His_kinase_dom"/>
</dbReference>
<evidence type="ECO:0000313" key="15">
    <source>
        <dbReference type="Proteomes" id="UP000315017"/>
    </source>
</evidence>
<evidence type="ECO:0000256" key="3">
    <source>
        <dbReference type="ARBA" id="ARBA00022553"/>
    </source>
</evidence>
<dbReference type="EMBL" id="CP036274">
    <property type="protein sequence ID" value="QDU26369.1"/>
    <property type="molecule type" value="Genomic_DNA"/>
</dbReference>
<feature type="coiled-coil region" evidence="9">
    <location>
        <begin position="41"/>
        <end position="75"/>
    </location>
</feature>
<evidence type="ECO:0000256" key="5">
    <source>
        <dbReference type="ARBA" id="ARBA00022741"/>
    </source>
</evidence>
<protein>
    <recommendedName>
        <fullName evidence="2">histidine kinase</fullName>
        <ecNumber evidence="2">2.7.13.3</ecNumber>
    </recommendedName>
</protein>
<dbReference type="InterPro" id="IPR003594">
    <property type="entry name" value="HATPase_dom"/>
</dbReference>
<dbReference type="InterPro" id="IPR000014">
    <property type="entry name" value="PAS"/>
</dbReference>
<evidence type="ECO:0000256" key="6">
    <source>
        <dbReference type="ARBA" id="ARBA00022777"/>
    </source>
</evidence>
<evidence type="ECO:0000259" key="13">
    <source>
        <dbReference type="PROSITE" id="PS50113"/>
    </source>
</evidence>
<dbReference type="Proteomes" id="UP000315017">
    <property type="component" value="Chromosome"/>
</dbReference>
<dbReference type="EC" id="2.7.13.3" evidence="2"/>
<dbReference type="InterPro" id="IPR004358">
    <property type="entry name" value="Sig_transdc_His_kin-like_C"/>
</dbReference>
<dbReference type="SMART" id="SM00388">
    <property type="entry name" value="HisKA"/>
    <property type="match status" value="1"/>
</dbReference>
<feature type="domain" description="Histidine kinase" evidence="11">
    <location>
        <begin position="349"/>
        <end position="567"/>
    </location>
</feature>
<evidence type="ECO:0000313" key="14">
    <source>
        <dbReference type="EMBL" id="QDU26369.1"/>
    </source>
</evidence>
<dbReference type="SUPFAM" id="SSF55874">
    <property type="entry name" value="ATPase domain of HSP90 chaperone/DNA topoisomerase II/histidine kinase"/>
    <property type="match status" value="1"/>
</dbReference>
<feature type="compositionally biased region" description="Polar residues" evidence="10">
    <location>
        <begin position="1"/>
        <end position="11"/>
    </location>
</feature>
<keyword evidence="15" id="KW-1185">Reference proteome</keyword>
<dbReference type="GO" id="GO:0000155">
    <property type="term" value="F:phosphorelay sensor kinase activity"/>
    <property type="evidence" value="ECO:0007669"/>
    <property type="project" value="InterPro"/>
</dbReference>
<dbReference type="Gene3D" id="3.30.565.10">
    <property type="entry name" value="Histidine kinase-like ATPase, C-terminal domain"/>
    <property type="match status" value="1"/>
</dbReference>
<dbReference type="PRINTS" id="PR00344">
    <property type="entry name" value="BCTRLSENSOR"/>
</dbReference>
<dbReference type="InterPro" id="IPR036890">
    <property type="entry name" value="HATPase_C_sf"/>
</dbReference>
<dbReference type="Pfam" id="PF02518">
    <property type="entry name" value="HATPase_c"/>
    <property type="match status" value="1"/>
</dbReference>
<sequence>MKRNDQVSGKRNSMADLRDQGEKRLVGQPAKSIDALNEVDVRALVHELQVHQIELEMQNEELVQAQLVADEASRRYADLFDFAPTAYFLWDQRGTIHELNFAGASLLRLERSAAIGLRFGQFVCLRNRAAFTNFCRHAIDAELKQTCNVGLLLGEEVLIEGLAAHPAHGSGPSFSGDNSASARLCRATVIDLSERRAAEETLRESEARHRLLVDHSSDLISRFALNGQWLYLSPSCHALLGYAAQELVGQYPFTYIHRDDHGRCQLFFAEMIRTGQLQTATFRMRRADGRYIWFETHGRVVKERAAEPEMVCTARDVTQRLEASRKLRQREAELAQSERLNTMGQMTAELAHELNQPLCAIANFADASLHRMKNGAIAGAEEADVRVWVSHISQQAHRAGNVIKRLMQFVRTGELERQRLCLNDLIRGVEVLLEFGVRSKGTHVEYQLAPQLPPVLADRLLIEQVVLNLVRNAAEAMEETPSEQRRLIVRTFHEASYVGVAIQDSGRGLPPETSHLLFEPYFTTKPAGSGLGLVISRNTTTAHEGRIWGENNPDCGATFQFLLPVAPVFSLGPNQVRHVA</sequence>
<keyword evidence="5" id="KW-0547">Nucleotide-binding</keyword>
<dbReference type="SMART" id="SM00091">
    <property type="entry name" value="PAS"/>
    <property type="match status" value="2"/>
</dbReference>
<feature type="domain" description="PAC" evidence="13">
    <location>
        <begin position="278"/>
        <end position="329"/>
    </location>
</feature>
<evidence type="ECO:0000256" key="10">
    <source>
        <dbReference type="SAM" id="MobiDB-lite"/>
    </source>
</evidence>
<dbReference type="SUPFAM" id="SSF47384">
    <property type="entry name" value="Homodimeric domain of signal transducing histidine kinase"/>
    <property type="match status" value="1"/>
</dbReference>
<dbReference type="NCBIfam" id="TIGR00229">
    <property type="entry name" value="sensory_box"/>
    <property type="match status" value="1"/>
</dbReference>
<organism evidence="14 15">
    <name type="scientific">Anatilimnocola aggregata</name>
    <dbReference type="NCBI Taxonomy" id="2528021"/>
    <lineage>
        <taxon>Bacteria</taxon>
        <taxon>Pseudomonadati</taxon>
        <taxon>Planctomycetota</taxon>
        <taxon>Planctomycetia</taxon>
        <taxon>Pirellulales</taxon>
        <taxon>Pirellulaceae</taxon>
        <taxon>Anatilimnocola</taxon>
    </lineage>
</organism>
<dbReference type="Pfam" id="PF08447">
    <property type="entry name" value="PAS_3"/>
    <property type="match status" value="1"/>
</dbReference>
<evidence type="ECO:0000256" key="1">
    <source>
        <dbReference type="ARBA" id="ARBA00000085"/>
    </source>
</evidence>
<dbReference type="Gene3D" id="3.30.450.20">
    <property type="entry name" value="PAS domain"/>
    <property type="match status" value="2"/>
</dbReference>
<dbReference type="SMART" id="SM00387">
    <property type="entry name" value="HATPase_c"/>
    <property type="match status" value="1"/>
</dbReference>
<accession>A0A517Y7Z9</accession>
<dbReference type="PANTHER" id="PTHR43065">
    <property type="entry name" value="SENSOR HISTIDINE KINASE"/>
    <property type="match status" value="1"/>
</dbReference>